<dbReference type="Proteomes" id="UP001432322">
    <property type="component" value="Unassembled WGS sequence"/>
</dbReference>
<sequence length="94" mass="11219">HLCCSQCENSIRFGRSVCRWEGRPCEGKKHEREDSVELRRPVELEVLLRIHSKAFKVCSSCDKLHTRSYFPRDDRCLLCWLKIPQQRRVRTGFL</sequence>
<keyword evidence="2" id="KW-1185">Reference proteome</keyword>
<dbReference type="EMBL" id="BTSY01000004">
    <property type="protein sequence ID" value="GMT23983.1"/>
    <property type="molecule type" value="Genomic_DNA"/>
</dbReference>
<evidence type="ECO:0000313" key="2">
    <source>
        <dbReference type="Proteomes" id="UP001432322"/>
    </source>
</evidence>
<gene>
    <name evidence="1" type="ORF">PFISCL1PPCAC_15280</name>
</gene>
<protein>
    <submittedName>
        <fullName evidence="1">Uncharacterized protein</fullName>
    </submittedName>
</protein>
<organism evidence="1 2">
    <name type="scientific">Pristionchus fissidentatus</name>
    <dbReference type="NCBI Taxonomy" id="1538716"/>
    <lineage>
        <taxon>Eukaryota</taxon>
        <taxon>Metazoa</taxon>
        <taxon>Ecdysozoa</taxon>
        <taxon>Nematoda</taxon>
        <taxon>Chromadorea</taxon>
        <taxon>Rhabditida</taxon>
        <taxon>Rhabditina</taxon>
        <taxon>Diplogasteromorpha</taxon>
        <taxon>Diplogasteroidea</taxon>
        <taxon>Neodiplogasteridae</taxon>
        <taxon>Pristionchus</taxon>
    </lineage>
</organism>
<dbReference type="AlphaFoldDB" id="A0AAV5W0I6"/>
<feature type="non-terminal residue" evidence="1">
    <location>
        <position position="94"/>
    </location>
</feature>
<name>A0AAV5W0I6_9BILA</name>
<evidence type="ECO:0000313" key="1">
    <source>
        <dbReference type="EMBL" id="GMT23983.1"/>
    </source>
</evidence>
<accession>A0AAV5W0I6</accession>
<proteinExistence type="predicted"/>
<comment type="caution">
    <text evidence="1">The sequence shown here is derived from an EMBL/GenBank/DDBJ whole genome shotgun (WGS) entry which is preliminary data.</text>
</comment>
<feature type="non-terminal residue" evidence="1">
    <location>
        <position position="1"/>
    </location>
</feature>
<reference evidence="1" key="1">
    <citation type="submission" date="2023-10" db="EMBL/GenBank/DDBJ databases">
        <title>Genome assembly of Pristionchus species.</title>
        <authorList>
            <person name="Yoshida K."/>
            <person name="Sommer R.J."/>
        </authorList>
    </citation>
    <scope>NUCLEOTIDE SEQUENCE</scope>
    <source>
        <strain evidence="1">RS5133</strain>
    </source>
</reference>